<dbReference type="EMBL" id="JACHXX010000002">
    <property type="protein sequence ID" value="MBB3161081.1"/>
    <property type="molecule type" value="Genomic_DNA"/>
</dbReference>
<accession>A0ABR6G476</accession>
<comment type="caution">
    <text evidence="1">The sequence shown here is derived from an EMBL/GenBank/DDBJ whole genome shotgun (WGS) entry which is preliminary data.</text>
</comment>
<organism evidence="1 2">
    <name type="scientific">Rhizobium laguerreae</name>
    <dbReference type="NCBI Taxonomy" id="1076926"/>
    <lineage>
        <taxon>Bacteria</taxon>
        <taxon>Pseudomonadati</taxon>
        <taxon>Pseudomonadota</taxon>
        <taxon>Alphaproteobacteria</taxon>
        <taxon>Hyphomicrobiales</taxon>
        <taxon>Rhizobiaceae</taxon>
        <taxon>Rhizobium/Agrobacterium group</taxon>
        <taxon>Rhizobium</taxon>
    </lineage>
</organism>
<name>A0ABR6G476_9HYPH</name>
<evidence type="ECO:0000313" key="2">
    <source>
        <dbReference type="Proteomes" id="UP000542811"/>
    </source>
</evidence>
<sequence>MSPAGSGADKVHVLPSELQRISTALLHWDWGWPPALHPWNRPLNLRPLRRRRCQTFPADRSFHRLERHAALRHLLGRQNPFFETQTLGLHEHPNGVSLGFDAAFGQFATSPRVVVGSAALAQPVGPFAGRVRCLRPPDATPRRSAGLGKPLLPLRNTGGSDRKCGCDRSYYFPGIQARHPRSRRS</sequence>
<reference evidence="1 2" key="1">
    <citation type="submission" date="2020-08" db="EMBL/GenBank/DDBJ databases">
        <title>Genomic Encyclopedia of Type Strains, Phase III (KMG-III): the genomes of soil and plant-associated and newly described type strains.</title>
        <authorList>
            <person name="Whitman W."/>
        </authorList>
    </citation>
    <scope>NUCLEOTIDE SEQUENCE [LARGE SCALE GENOMIC DNA]</scope>
    <source>
        <strain evidence="1 2">CECT 8280</strain>
    </source>
</reference>
<protein>
    <submittedName>
        <fullName evidence="1">Uncharacterized protein</fullName>
    </submittedName>
</protein>
<dbReference type="Proteomes" id="UP000542811">
    <property type="component" value="Unassembled WGS sequence"/>
</dbReference>
<evidence type="ECO:0000313" key="1">
    <source>
        <dbReference type="EMBL" id="MBB3161081.1"/>
    </source>
</evidence>
<proteinExistence type="predicted"/>
<keyword evidence="2" id="KW-1185">Reference proteome</keyword>
<gene>
    <name evidence="1" type="ORF">FHS25_001530</name>
</gene>